<evidence type="ECO:0000259" key="4">
    <source>
        <dbReference type="SMART" id="SM00327"/>
    </source>
</evidence>
<dbReference type="GO" id="GO:0000055">
    <property type="term" value="P:ribosomal large subunit export from nucleus"/>
    <property type="evidence" value="ECO:0007669"/>
    <property type="project" value="TreeGrafter"/>
</dbReference>
<keyword evidence="2" id="KW-0067">ATP-binding</keyword>
<feature type="compositionally biased region" description="Basic and acidic residues" evidence="3">
    <location>
        <begin position="2468"/>
        <end position="2488"/>
    </location>
</feature>
<feature type="compositionally biased region" description="Basic and acidic residues" evidence="3">
    <location>
        <begin position="2348"/>
        <end position="2371"/>
    </location>
</feature>
<feature type="compositionally biased region" description="Basic and acidic residues" evidence="3">
    <location>
        <begin position="2706"/>
        <end position="2726"/>
    </location>
</feature>
<feature type="compositionally biased region" description="Low complexity" evidence="3">
    <location>
        <begin position="2532"/>
        <end position="2545"/>
    </location>
</feature>
<dbReference type="OrthoDB" id="422220at2759"/>
<feature type="region of interest" description="Disordered" evidence="3">
    <location>
        <begin position="2204"/>
        <end position="2731"/>
    </location>
</feature>
<accession>A0A9N9TQ42</accession>
<dbReference type="PANTHER" id="PTHR48103">
    <property type="entry name" value="MIDASIN-RELATED"/>
    <property type="match status" value="1"/>
</dbReference>
<gene>
    <name evidence="5" type="ORF">PHYEVI_LOCUS5994</name>
</gene>
<keyword evidence="6" id="KW-1185">Reference proteome</keyword>
<evidence type="ECO:0000313" key="5">
    <source>
        <dbReference type="EMBL" id="CAG9859620.1"/>
    </source>
</evidence>
<dbReference type="FunFam" id="3.40.50.410:FF:000028">
    <property type="entry name" value="Midasin"/>
    <property type="match status" value="1"/>
</dbReference>
<dbReference type="EMBL" id="OU900095">
    <property type="protein sequence ID" value="CAG9859620.1"/>
    <property type="molecule type" value="Genomic_DNA"/>
</dbReference>
<feature type="compositionally biased region" description="Basic and acidic residues" evidence="3">
    <location>
        <begin position="2583"/>
        <end position="2623"/>
    </location>
</feature>
<dbReference type="Gene3D" id="3.40.50.300">
    <property type="entry name" value="P-loop containing nucleotide triphosphate hydrolases"/>
    <property type="match status" value="1"/>
</dbReference>
<feature type="compositionally biased region" description="Basic and acidic residues" evidence="3">
    <location>
        <begin position="2327"/>
        <end position="2339"/>
    </location>
</feature>
<dbReference type="Proteomes" id="UP001153712">
    <property type="component" value="Chromosome 2"/>
</dbReference>
<evidence type="ECO:0000313" key="6">
    <source>
        <dbReference type="Proteomes" id="UP001153712"/>
    </source>
</evidence>
<evidence type="ECO:0000256" key="1">
    <source>
        <dbReference type="ARBA" id="ARBA00022741"/>
    </source>
</evidence>
<feature type="compositionally biased region" description="Acidic residues" evidence="3">
    <location>
        <begin position="2394"/>
        <end position="2425"/>
    </location>
</feature>
<dbReference type="PANTHER" id="PTHR48103:SF2">
    <property type="entry name" value="MIDASIN"/>
    <property type="match status" value="1"/>
</dbReference>
<dbReference type="GO" id="GO:0005634">
    <property type="term" value="C:nucleus"/>
    <property type="evidence" value="ECO:0007669"/>
    <property type="project" value="TreeGrafter"/>
</dbReference>
<feature type="compositionally biased region" description="Acidic residues" evidence="3">
    <location>
        <begin position="2372"/>
        <end position="2382"/>
    </location>
</feature>
<dbReference type="GO" id="GO:0016887">
    <property type="term" value="F:ATP hydrolysis activity"/>
    <property type="evidence" value="ECO:0007669"/>
    <property type="project" value="InterPro"/>
</dbReference>
<feature type="compositionally biased region" description="Basic and acidic residues" evidence="3">
    <location>
        <begin position="2449"/>
        <end position="2460"/>
    </location>
</feature>
<feature type="compositionally biased region" description="Polar residues" evidence="3">
    <location>
        <begin position="2573"/>
        <end position="2582"/>
    </location>
</feature>
<dbReference type="GO" id="GO:0005524">
    <property type="term" value="F:ATP binding"/>
    <property type="evidence" value="ECO:0007669"/>
    <property type="project" value="UniProtKB-KW"/>
</dbReference>
<feature type="compositionally biased region" description="Polar residues" evidence="3">
    <location>
        <begin position="2508"/>
        <end position="2518"/>
    </location>
</feature>
<feature type="compositionally biased region" description="Acidic residues" evidence="3">
    <location>
        <begin position="2312"/>
        <end position="2326"/>
    </location>
</feature>
<protein>
    <recommendedName>
        <fullName evidence="4">VWFA domain-containing protein</fullName>
    </recommendedName>
</protein>
<dbReference type="SUPFAM" id="SSF53300">
    <property type="entry name" value="vWA-like"/>
    <property type="match status" value="1"/>
</dbReference>
<dbReference type="GO" id="GO:0030687">
    <property type="term" value="C:preribosome, large subunit precursor"/>
    <property type="evidence" value="ECO:0007669"/>
    <property type="project" value="TreeGrafter"/>
</dbReference>
<feature type="compositionally biased region" description="Basic and acidic residues" evidence="3">
    <location>
        <begin position="2244"/>
        <end position="2277"/>
    </location>
</feature>
<evidence type="ECO:0000256" key="3">
    <source>
        <dbReference type="SAM" id="MobiDB-lite"/>
    </source>
</evidence>
<feature type="compositionally biased region" description="Basic and acidic residues" evidence="3">
    <location>
        <begin position="2221"/>
        <end position="2232"/>
    </location>
</feature>
<feature type="compositionally biased region" description="Basic and acidic residues" evidence="3">
    <location>
        <begin position="2639"/>
        <end position="2650"/>
    </location>
</feature>
<dbReference type="Pfam" id="PF07728">
    <property type="entry name" value="AAA_5"/>
    <property type="match status" value="1"/>
</dbReference>
<feature type="domain" description="VWFA" evidence="4">
    <location>
        <begin position="2871"/>
        <end position="3057"/>
    </location>
</feature>
<feature type="compositionally biased region" description="Acidic residues" evidence="3">
    <location>
        <begin position="2278"/>
        <end position="2297"/>
    </location>
</feature>
<dbReference type="InterPro" id="IPR036465">
    <property type="entry name" value="vWFA_dom_sf"/>
</dbReference>
<feature type="compositionally biased region" description="Basic and acidic residues" evidence="3">
    <location>
        <begin position="2298"/>
        <end position="2311"/>
    </location>
</feature>
<evidence type="ECO:0000256" key="2">
    <source>
        <dbReference type="ARBA" id="ARBA00022840"/>
    </source>
</evidence>
<dbReference type="InterPro" id="IPR011704">
    <property type="entry name" value="ATPase_dyneun-rel_AAA"/>
</dbReference>
<dbReference type="GO" id="GO:0000027">
    <property type="term" value="P:ribosomal large subunit assembly"/>
    <property type="evidence" value="ECO:0007669"/>
    <property type="project" value="TreeGrafter"/>
</dbReference>
<dbReference type="Gene3D" id="3.40.50.410">
    <property type="entry name" value="von Willebrand factor, type A domain"/>
    <property type="match status" value="1"/>
</dbReference>
<sequence>MTDYTRHLDEITREARRLSTEIIHDALLEGNFEHVLKIMQHWEGYQRISDTPNKLMDQEMQLFLRKISKQTEILQLIRTDDNETVINKLEERLQSIHKSVKTHSSINAGGTFEWVDSVLIQCLRTGSWLLIDNVNLCSSAVLDRLNALLEPGGVLAVTERGVDADGDVVQVAPHQDFRLFLTMDPKNGEISRAMRNRGVEIYVLNDNELESSNKFDRISLVELEGLSSPYTELTVDLHDAVSQLIIGEKPTVNELVQLATLLAQKFNHAVDKTEALLDTLTEVYYKSRSPGEFACADFAAAMRAHIASPAVVELAQRFLSMRTREISRDASMEQTRQRSVLLFDRLQGDDLAGIDASLLHLLVSFYSSASPEDLRLRHAFVREKIAMDASGDFKEALVLISDRFFGCIGGFECDQGLPVDKNWISSRVLDDAMSNRVNLGLYALVHQARVQLELHSKSGGNLDFRGVSKPPKGKNITLMEYARLVQQRKVEDKFNDVVVRSYADLHDKFDSYLLGVSSKISELSDDGLVEVFYAIFWRYKFFCCFTGKINDEDVRDVVNNLSVHYKWFYKYSLKNLTSLTKVPIDGDLERILVDINSKLDRQFSTMYKLAKNYHKSSDPPPPFTTKEQLENSKSAYDLISLYDTTRKGIDPIAALNAFNDNRRLRSALLELKSAENVPELLEECKRIDGGESLSKFQLQLVPIFDVFARLEIKTALFTNDSIDNNSIPINLAAVLRVFRETNDDRLLHEIYKCYYNYLMNSPSVRPGAFLGDDKNAELNEINPKLTYLLTGLLSDVGEENFRKITLENFRDLSTQYRSMHSILWRNVYQLSERRYSFVRIEKANVSAIYNKFLTNFSDSLKIDTRIHQFPIELTTAIIETLQSLETSPTFVDPRREIHRLAHSLLRCSEIHAKLTASGETTVACIELISELYMRIGGAKAAFHGKLPAVDPLMKKSIKRNYCREARDDFALAKTCYENLNRICGCDETTSHPYCIPLERMMGKLDRKRSDLSKYVAYRPKDVSYQSVFQVINHAFSTIMSEDLLEDERTNANYLEKLTNKVPSYENFIHELSQFSASYPDIVEPLLGSASEFLYGLKLRLSCSKFTAEKIDSDRARFVNCLIGFPVINETCESYESYVELLCSKGVERFIGEVLDDSERPYVKEQESFRMLKVAIRESFNSAVANSKINDNLLTSDFEIFDGLINRFVESYNAQQEQNEKKKEESESLYKIKTKLDEKSDEEKLQEDLQKLFSNHHDADFSDFQRTSEPIPIDDSSTVNYQEVISFEDLKEVVLLHTGLLRNLTRCEWLNPRAAALEADHLRPLAEKFETFSKILGKIIAGVSWTLDEESTGSLNIMLNVKRNYEQAGVASNDFYNGSNVEEVKSCYHILEELKVKINELLEEWPDQPTLKTIITVIERIYTFEITSPISRFLTGFEILLSKCHEWEEVAHSGVSLSLHYQSLTAQIVHWRKLELSMWKKLLHRVHDRLNESLPKWWLHLFNTLHQFVYSKRLGEKELIETLQTFIAKSSLAEFHGRLDLLYVFHCHAVILNRNVNCEAFINVLWNTFVYFRQFAKNIDRGIEDSRKPVEKKLKDYIKIVRWKDVNYFAIKDTVEKSHKMLHKYMKEYQEKLEQPVMPYLHNVINPENASNAKGITEIDSTHYLNELEKHKANLADLKLNVKNKFLHCTEIFTDILKSSSYGNNVKKLNNFISNIIETSTHLQQLEVDTTLERKKQKSQAKHILQQKHRALADLFKALSKMGLSYRTGLVETKTKDLTADFLLKPVDLRANCDYHSYRSEEYKRTLIELWESAETYYVKSLMRFDVLSTALNSPSKDLGMHNVERCKGFGFHLLTLVQKQKVDLTEASRAYFKIKTHQNQLKTFLEGSDYIPLELTDEIVSLLTKLTVIVDQYRMVLNACPEDDALNEDISGVPVLKSEVECRITRRNDELWIKTTNLLNTMRKKADIIAKDLIKSKADVPSLAPSTLTNRYVSVKHSNELIDDLQDLIEDSKVIRGIFNNIKLTASLAYIEKEIDSKQRLIKESKHQLAPLKIDDLKTQFKSFTRAVSSLTKKLKERAKEDQKQPDEEEESEEVIEEHIKKHLVENISDDLKRLNLNRLVAVTETAIEFLLKTNPEATTEIKPIAKQFLPLLEQLTLILGYYIAQLASSYRATSKLCSILLNIFIELASKGFCIPPEFSEEFDEEGISKPSDGMGLGEGQGERDVSDKIESEDQLDDAQPAGQEKDKGDDKDCKEEEKGIEMSDDFDSKLQDKEKNDDDDDESESSGDSDAEEQMGETDKGAEQSNKETFGDDQELEEDGPDSEDKDEKGNGGEKAGEDQLGASEEQSEKEKNDDEDPTDGKEKNHKEINEMEEPEYDDNQIDPHHGNQPELPEPEPMDLPDDVQLDDGDPNDENDQNQEENPFDIDTMKSDNAPDEKEEDTPEENPDERAKDDERNFSSDDEDVEKGENQDEHLEEDAARKEKSNEKDEEADDESDVASEIGSESGLDNTQSNQDNIEAMDVDESEAADKAQASKSNQQSNQSTEEVQQEDKPDQEGVGQAQMEESRSGHAAQTSAPQETKTAKDNAEEERKRRRKPGESDSKRSLGDADQPAKKKLKTVDTEANNDGDNVDDEAEEYQHIREAEKTKTQVLDVATKEQAESQRKELRHDEENADEEDETLEASKDVPSDEEQDIEQIIDNTVEPEKTGESLEKRKTKQQHPDGDITEDLQDVRIDGEIVDTQTVARNTETTHHTQYASFKDKTAARLSAEELNDLRTQVETQLAGWNDPPSTSEADRAWQKISSITSSLAQDLSEQLRLVLEPTQATRLKGDYRTGRRINMRKVIPYIASQFRKDKIWLRRTKPSKRDYQIVLAIDDSSSMSDNRSKELAFESVALLSKALTLLEAGQLGVLSFGEKVEIIHKLAEPFTDRSGVKLLQRFQFDENKTAVGRLVDFAVEMFEQGGGGGGGGAARLLVIVGDGRGVFSEGEELVRGAARRARLAGVFVVFVIVDSADGGGSILDIRMPVFEGGRLREIRNYVDEFPFSFYIILREIKSLPSVLSDALRQWFEMLSNVDT</sequence>
<organism evidence="5 6">
    <name type="scientific">Phyllotreta striolata</name>
    <name type="common">Striped flea beetle</name>
    <name type="synonym">Crioceris striolata</name>
    <dbReference type="NCBI Taxonomy" id="444603"/>
    <lineage>
        <taxon>Eukaryota</taxon>
        <taxon>Metazoa</taxon>
        <taxon>Ecdysozoa</taxon>
        <taxon>Arthropoda</taxon>
        <taxon>Hexapoda</taxon>
        <taxon>Insecta</taxon>
        <taxon>Pterygota</taxon>
        <taxon>Neoptera</taxon>
        <taxon>Endopterygota</taxon>
        <taxon>Coleoptera</taxon>
        <taxon>Polyphaga</taxon>
        <taxon>Cucujiformia</taxon>
        <taxon>Chrysomeloidea</taxon>
        <taxon>Chrysomelidae</taxon>
        <taxon>Galerucinae</taxon>
        <taxon>Alticini</taxon>
        <taxon>Phyllotreta</taxon>
    </lineage>
</organism>
<feature type="compositionally biased region" description="Acidic residues" evidence="3">
    <location>
        <begin position="2438"/>
        <end position="2448"/>
    </location>
</feature>
<name>A0A9N9TQ42_PHYSR</name>
<reference evidence="5" key="1">
    <citation type="submission" date="2022-01" db="EMBL/GenBank/DDBJ databases">
        <authorList>
            <person name="King R."/>
        </authorList>
    </citation>
    <scope>NUCLEOTIDE SEQUENCE</scope>
</reference>
<dbReference type="Pfam" id="PF00092">
    <property type="entry name" value="VWA"/>
    <property type="match status" value="1"/>
</dbReference>
<proteinExistence type="predicted"/>
<feature type="compositionally biased region" description="Basic and acidic residues" evidence="3">
    <location>
        <begin position="2428"/>
        <end position="2437"/>
    </location>
</feature>
<feature type="compositionally biased region" description="Acidic residues" evidence="3">
    <location>
        <begin position="2674"/>
        <end position="2683"/>
    </location>
</feature>
<feature type="compositionally biased region" description="Acidic residues" evidence="3">
    <location>
        <begin position="2626"/>
        <end position="2638"/>
    </location>
</feature>
<feature type="compositionally biased region" description="Basic and acidic residues" evidence="3">
    <location>
        <begin position="2657"/>
        <end position="2673"/>
    </location>
</feature>
<keyword evidence="1" id="KW-0547">Nucleotide-binding</keyword>
<dbReference type="SUPFAM" id="SSF52540">
    <property type="entry name" value="P-loop containing nucleoside triphosphate hydrolases"/>
    <property type="match status" value="1"/>
</dbReference>
<feature type="compositionally biased region" description="Acidic residues" evidence="3">
    <location>
        <begin position="2489"/>
        <end position="2499"/>
    </location>
</feature>
<dbReference type="InterPro" id="IPR002035">
    <property type="entry name" value="VWF_A"/>
</dbReference>
<dbReference type="SMART" id="SM00327">
    <property type="entry name" value="VWA"/>
    <property type="match status" value="1"/>
</dbReference>
<dbReference type="InterPro" id="IPR027417">
    <property type="entry name" value="P-loop_NTPase"/>
</dbReference>